<evidence type="ECO:0000256" key="10">
    <source>
        <dbReference type="ARBA" id="ARBA00071004"/>
    </source>
</evidence>
<reference evidence="12" key="1">
    <citation type="submission" date="2022-10" db="EMBL/GenBank/DDBJ databases">
        <title>Culturing micro-colonial fungi from biological soil crusts in the Mojave desert and describing Neophaeococcomyces mojavensis, and introducing the new genera and species Taxawa tesnikishii.</title>
        <authorList>
            <person name="Kurbessoian T."/>
            <person name="Stajich J.E."/>
        </authorList>
    </citation>
    <scope>NUCLEOTIDE SEQUENCE</scope>
    <source>
        <strain evidence="12">TK_41</strain>
    </source>
</reference>
<sequence length="70" mass="8365">MATRQLVARRGFTSTTRRMDAFSPYHYPEGPYHNLPFNPKTRFFWLRYWLFMGTGFGIPFGIAVWHTYKA</sequence>
<comment type="subunit">
    <text evidence="11">Component of the cytochrome c oxidase (complex IV, CIV), a multisubunit enzyme composed of a catalytic core of 3 subunits and several supernumerary subunits. The complex exists as a monomer or a dimer and forms supercomplexes (SCs) in the inner mitochondrial membrane with ubiquinol-cytochrome c oxidoreductase (cytochrome b-c1 complex, complex III, CIII).</text>
</comment>
<name>A0AA38X6N5_9EURO</name>
<evidence type="ECO:0000256" key="6">
    <source>
        <dbReference type="ARBA" id="ARBA00022946"/>
    </source>
</evidence>
<keyword evidence="6 11" id="KW-0809">Transit peptide</keyword>
<dbReference type="Gene3D" id="4.10.49.10">
    <property type="entry name" value="Cytochrome c oxidase subunit VIIc"/>
    <property type="match status" value="1"/>
</dbReference>
<protein>
    <recommendedName>
        <fullName evidence="10 11">Cytochrome c oxidase subunit 8, mitochondrial</fullName>
    </recommendedName>
    <alternativeName>
        <fullName evidence="11">Cytochrome c oxidase polypeptide VIII</fullName>
    </alternativeName>
</protein>
<evidence type="ECO:0000256" key="3">
    <source>
        <dbReference type="ARBA" id="ARBA00010514"/>
    </source>
</evidence>
<evidence type="ECO:0000256" key="2">
    <source>
        <dbReference type="ARBA" id="ARBA00004673"/>
    </source>
</evidence>
<evidence type="ECO:0000313" key="12">
    <source>
        <dbReference type="EMBL" id="KAJ9607837.1"/>
    </source>
</evidence>
<dbReference type="PANTHER" id="PTHR13313:SF0">
    <property type="entry name" value="CYTOCHROME C OXIDASE SUBUNIT 7C, MITOCHONDRIAL"/>
    <property type="match status" value="1"/>
</dbReference>
<dbReference type="EMBL" id="JAPDRK010000011">
    <property type="protein sequence ID" value="KAJ9607837.1"/>
    <property type="molecule type" value="Genomic_DNA"/>
</dbReference>
<keyword evidence="5 11" id="KW-0999">Mitochondrion inner membrane</keyword>
<dbReference type="GO" id="GO:0006123">
    <property type="term" value="P:mitochondrial electron transport, cytochrome c to oxygen"/>
    <property type="evidence" value="ECO:0007669"/>
    <property type="project" value="UniProtKB-UniRule"/>
</dbReference>
<comment type="function">
    <text evidence="11">Component of the cytochrome c oxidase, the last enzyme in the mitochondrial electron transport chain which drives oxidative phosphorylation. The respiratory chain contains 3 multisubunit complexes succinate dehydrogenase (complex II, CII), ubiquinol-cytochrome c oxidoreductase (cytochrome b-c1 complex, complex III, CIII) and cytochrome c oxidase (complex IV, CIV), that cooperate to transfer electrons derived from NADH and succinate to molecular oxygen, creating an electrochemical gradient over the inner membrane that drives transmembrane transport and the ATP synthase. Cytochrome c oxidase is the component of the respiratory chain that catalyzes the reduction of oxygen to water. Electrons originating from reduced cytochrome c in the intermembrane space (IMS) are transferred via the dinuclear copper A center (CU(A)) of subunit 2 and heme A of subunit 1 to the active site in subunit 1, a binuclear center (BNC) formed by heme A3 and copper B (CU(B)). The BNC reduces molecular oxygen to 2 water molecules using 4 electrons from cytochrome c in the IMS and 4 protons from the mitochondrial matrix.</text>
</comment>
<dbReference type="Proteomes" id="UP001172673">
    <property type="component" value="Unassembled WGS sequence"/>
</dbReference>
<dbReference type="SUPFAM" id="SSF81427">
    <property type="entry name" value="Mitochondrial cytochrome c oxidase subunit VIIc (aka VIIIa)"/>
    <property type="match status" value="1"/>
</dbReference>
<dbReference type="AlphaFoldDB" id="A0AA38X6N5"/>
<evidence type="ECO:0000256" key="8">
    <source>
        <dbReference type="ARBA" id="ARBA00023128"/>
    </source>
</evidence>
<proteinExistence type="inferred from homology"/>
<accession>A0AA38X6N5</accession>
<keyword evidence="4 11" id="KW-0812">Transmembrane</keyword>
<dbReference type="InterPro" id="IPR036636">
    <property type="entry name" value="COX7C/Cox8_sf"/>
</dbReference>
<comment type="pathway">
    <text evidence="2 11">Energy metabolism; oxidative phosphorylation.</text>
</comment>
<comment type="caution">
    <text evidence="12">The sequence shown here is derived from an EMBL/GenBank/DDBJ whole genome shotgun (WGS) entry which is preliminary data.</text>
</comment>
<keyword evidence="8 11" id="KW-0496">Mitochondrion</keyword>
<keyword evidence="13" id="KW-1185">Reference proteome</keyword>
<dbReference type="PANTHER" id="PTHR13313">
    <property type="entry name" value="CYTOCHROME C OXIDASE SUBUNIT VIIC"/>
    <property type="match status" value="1"/>
</dbReference>
<evidence type="ECO:0000256" key="1">
    <source>
        <dbReference type="ARBA" id="ARBA00004434"/>
    </source>
</evidence>
<evidence type="ECO:0000256" key="5">
    <source>
        <dbReference type="ARBA" id="ARBA00022792"/>
    </source>
</evidence>
<feature type="transmembrane region" description="Helical" evidence="11">
    <location>
        <begin position="48"/>
        <end position="68"/>
    </location>
</feature>
<dbReference type="GO" id="GO:0005743">
    <property type="term" value="C:mitochondrial inner membrane"/>
    <property type="evidence" value="ECO:0007669"/>
    <property type="project" value="UniProtKB-SubCell"/>
</dbReference>
<comment type="subcellular location">
    <subcellularLocation>
        <location evidence="1 11">Mitochondrion inner membrane</location>
        <topology evidence="1 11">Single-pass membrane protein</topology>
    </subcellularLocation>
</comment>
<evidence type="ECO:0000313" key="13">
    <source>
        <dbReference type="Proteomes" id="UP001172673"/>
    </source>
</evidence>
<evidence type="ECO:0000256" key="7">
    <source>
        <dbReference type="ARBA" id="ARBA00022989"/>
    </source>
</evidence>
<dbReference type="FunFam" id="4.10.49.10:FF:000001">
    <property type="entry name" value="Cytochrome c oxidase subunit 7C"/>
    <property type="match status" value="1"/>
</dbReference>
<evidence type="ECO:0000256" key="9">
    <source>
        <dbReference type="ARBA" id="ARBA00023136"/>
    </source>
</evidence>
<dbReference type="InterPro" id="IPR004202">
    <property type="entry name" value="COX7C/Cox8"/>
</dbReference>
<gene>
    <name evidence="12" type="primary">COX15_1</name>
    <name evidence="12" type="ORF">H2200_007916</name>
</gene>
<organism evidence="12 13">
    <name type="scientific">Cladophialophora chaetospira</name>
    <dbReference type="NCBI Taxonomy" id="386627"/>
    <lineage>
        <taxon>Eukaryota</taxon>
        <taxon>Fungi</taxon>
        <taxon>Dikarya</taxon>
        <taxon>Ascomycota</taxon>
        <taxon>Pezizomycotina</taxon>
        <taxon>Eurotiomycetes</taxon>
        <taxon>Chaetothyriomycetidae</taxon>
        <taxon>Chaetothyriales</taxon>
        <taxon>Herpotrichiellaceae</taxon>
        <taxon>Cladophialophora</taxon>
    </lineage>
</organism>
<comment type="similarity">
    <text evidence="3 11">Belongs to the cytochrome c oxidase VIIc family.</text>
</comment>
<evidence type="ECO:0000256" key="4">
    <source>
        <dbReference type="ARBA" id="ARBA00022692"/>
    </source>
</evidence>
<dbReference type="Pfam" id="PF02935">
    <property type="entry name" value="COX7C"/>
    <property type="match status" value="1"/>
</dbReference>
<keyword evidence="7 11" id="KW-1133">Transmembrane helix</keyword>
<evidence type="ECO:0000256" key="11">
    <source>
        <dbReference type="RuleBase" id="RU368123"/>
    </source>
</evidence>
<keyword evidence="9 11" id="KW-0472">Membrane</keyword>
<dbReference type="GO" id="GO:0045277">
    <property type="term" value="C:respiratory chain complex IV"/>
    <property type="evidence" value="ECO:0007669"/>
    <property type="project" value="UniProtKB-UniRule"/>
</dbReference>